<accession>A0A939HKX1</accession>
<dbReference type="PANTHER" id="PTHR43196">
    <property type="entry name" value="SULFATE ADENYLYLTRANSFERASE SUBUNIT 2"/>
    <property type="match status" value="1"/>
</dbReference>
<feature type="domain" description="Phosphoadenosine phosphosulphate reductase" evidence="1">
    <location>
        <begin position="20"/>
        <end position="84"/>
    </location>
</feature>
<name>A0A939HKX1_9PROT</name>
<dbReference type="GO" id="GO:0003824">
    <property type="term" value="F:catalytic activity"/>
    <property type="evidence" value="ECO:0007669"/>
    <property type="project" value="InterPro"/>
</dbReference>
<feature type="domain" description="Phosphoadenosine phosphosulphate reductase" evidence="1">
    <location>
        <begin position="140"/>
        <end position="236"/>
    </location>
</feature>
<dbReference type="PANTHER" id="PTHR43196:SF2">
    <property type="entry name" value="PHOSPHOADENOSINE PHOSPHOSULFATE REDUCTASE"/>
    <property type="match status" value="1"/>
</dbReference>
<comment type="caution">
    <text evidence="2">The sequence shown here is derived from an EMBL/GenBank/DDBJ whole genome shotgun (WGS) entry which is preliminary data.</text>
</comment>
<proteinExistence type="predicted"/>
<dbReference type="EMBL" id="JAFVMH010000004">
    <property type="protein sequence ID" value="MBO1325382.1"/>
    <property type="molecule type" value="Genomic_DNA"/>
</dbReference>
<dbReference type="InterPro" id="IPR002500">
    <property type="entry name" value="PAPS_reduct_dom"/>
</dbReference>
<sequence length="330" mass="37198">MSEQNDGRPVPTYPRVHALPVVSFSGGKDSLCTLIKALEIYGRDGIRVVTADTDNENPLTVEYINHTIPEFFGIKIDVVKADFTAQIARKRVYVETVWPTKGVPDDIIRSALATLHPTGNAFLDLCIWKGRFPSRRVQFCTQELKSRPLSDYLDNVIASTSLHVENWQGVRRDESASRANALMWEIGSTKTQAHWIHRPIIHMSALEVVAFARSRGVPLNPLYALGENRVGCFPCVNCGKAEILNLYHRWPEVIERMREWERIVSAASKRGLGTFFFINQEDGRTDAEHFEANRIDSAVEWAKTARGGTQFDLECMIPPAMCSSEYGLCE</sequence>
<gene>
    <name evidence="2" type="ORF">J2D77_09500</name>
</gene>
<dbReference type="Gene3D" id="3.40.50.620">
    <property type="entry name" value="HUPs"/>
    <property type="match status" value="1"/>
</dbReference>
<dbReference type="RefSeq" id="WP_207846056.1">
    <property type="nucleotide sequence ID" value="NZ_JAFVMH010000004.1"/>
</dbReference>
<organism evidence="2 3">
    <name type="scientific">Acetobacter garciniae</name>
    <dbReference type="NCBI Taxonomy" id="2817435"/>
    <lineage>
        <taxon>Bacteria</taxon>
        <taxon>Pseudomonadati</taxon>
        <taxon>Pseudomonadota</taxon>
        <taxon>Alphaproteobacteria</taxon>
        <taxon>Acetobacterales</taxon>
        <taxon>Acetobacteraceae</taxon>
        <taxon>Acetobacter</taxon>
    </lineage>
</organism>
<dbReference type="Proteomes" id="UP000664073">
    <property type="component" value="Unassembled WGS sequence"/>
</dbReference>
<dbReference type="InterPro" id="IPR050128">
    <property type="entry name" value="Sulfate_adenylyltrnsfr_sub2"/>
</dbReference>
<evidence type="ECO:0000313" key="2">
    <source>
        <dbReference type="EMBL" id="MBO1325382.1"/>
    </source>
</evidence>
<reference evidence="2" key="1">
    <citation type="submission" date="2021-03" db="EMBL/GenBank/DDBJ databases">
        <title>The complete genome sequence of Acetobacter sp. TBRC 12339.</title>
        <authorList>
            <person name="Charoenyingcharoen P."/>
            <person name="Yukphan P."/>
        </authorList>
    </citation>
    <scope>NUCLEOTIDE SEQUENCE</scope>
    <source>
        <strain evidence="2">TBRC 12339</strain>
    </source>
</reference>
<dbReference type="Pfam" id="PF01507">
    <property type="entry name" value="PAPS_reduct"/>
    <property type="match status" value="2"/>
</dbReference>
<keyword evidence="3" id="KW-1185">Reference proteome</keyword>
<dbReference type="InterPro" id="IPR014729">
    <property type="entry name" value="Rossmann-like_a/b/a_fold"/>
</dbReference>
<protein>
    <submittedName>
        <fullName evidence="2">Phosphoadenosine phosphosulfate reductase family protein</fullName>
    </submittedName>
</protein>
<evidence type="ECO:0000313" key="3">
    <source>
        <dbReference type="Proteomes" id="UP000664073"/>
    </source>
</evidence>
<dbReference type="AlphaFoldDB" id="A0A939HKX1"/>
<evidence type="ECO:0000259" key="1">
    <source>
        <dbReference type="Pfam" id="PF01507"/>
    </source>
</evidence>
<dbReference type="SUPFAM" id="SSF52402">
    <property type="entry name" value="Adenine nucleotide alpha hydrolases-like"/>
    <property type="match status" value="1"/>
</dbReference>